<reference evidence="1" key="1">
    <citation type="journal article" date="2021" name="Proc. Natl. Acad. Sci. U.S.A.">
        <title>A Catalog of Tens of Thousands of Viruses from Human Metagenomes Reveals Hidden Associations with Chronic Diseases.</title>
        <authorList>
            <person name="Tisza M.J."/>
            <person name="Buck C.B."/>
        </authorList>
    </citation>
    <scope>NUCLEOTIDE SEQUENCE</scope>
    <source>
        <strain evidence="1">CtVCm11</strain>
    </source>
</reference>
<dbReference type="EMBL" id="BK015688">
    <property type="protein sequence ID" value="DAE19899.1"/>
    <property type="molecule type" value="Genomic_DNA"/>
</dbReference>
<organism evidence="1">
    <name type="scientific">Siphoviridae sp. ctVCm11</name>
    <dbReference type="NCBI Taxonomy" id="2826358"/>
    <lineage>
        <taxon>Viruses</taxon>
        <taxon>Duplodnaviria</taxon>
        <taxon>Heunggongvirae</taxon>
        <taxon>Uroviricota</taxon>
        <taxon>Caudoviricetes</taxon>
    </lineage>
</organism>
<protein>
    <submittedName>
        <fullName evidence="1">Transcriptional regulator</fullName>
    </submittedName>
</protein>
<proteinExistence type="predicted"/>
<accession>A0A8S5QM74</accession>
<name>A0A8S5QM74_9CAUD</name>
<evidence type="ECO:0000313" key="1">
    <source>
        <dbReference type="EMBL" id="DAE19899.1"/>
    </source>
</evidence>
<sequence>MMHCWACGADFREPALYAYRENLDDENWMITTQTVCPYCGIDNITEVKDEPLSD</sequence>